<evidence type="ECO:0000256" key="2">
    <source>
        <dbReference type="ARBA" id="ARBA00029460"/>
    </source>
</evidence>
<dbReference type="InterPro" id="IPR036986">
    <property type="entry name" value="S4_RNA-bd_sf"/>
</dbReference>
<comment type="similarity">
    <text evidence="2">Belongs to the TlyA family.</text>
</comment>
<dbReference type="InterPro" id="IPR047048">
    <property type="entry name" value="TlyA"/>
</dbReference>
<dbReference type="PIRSF" id="PIRSF005578">
    <property type="entry name" value="TlyA"/>
    <property type="match status" value="1"/>
</dbReference>
<dbReference type="InterPro" id="IPR004538">
    <property type="entry name" value="Hemolysin_A/TlyA"/>
</dbReference>
<dbReference type="InterPro" id="IPR002877">
    <property type="entry name" value="RNA_MeTrfase_FtsJ_dom"/>
</dbReference>
<dbReference type="Pfam" id="PF01728">
    <property type="entry name" value="FtsJ"/>
    <property type="match status" value="1"/>
</dbReference>
<dbReference type="GO" id="GO:0003723">
    <property type="term" value="F:RNA binding"/>
    <property type="evidence" value="ECO:0007669"/>
    <property type="project" value="UniProtKB-KW"/>
</dbReference>
<organism evidence="6 7">
    <name type="scientific">Desulfonatronospira thiodismutans ASO3-1</name>
    <dbReference type="NCBI Taxonomy" id="555779"/>
    <lineage>
        <taxon>Bacteria</taxon>
        <taxon>Pseudomonadati</taxon>
        <taxon>Thermodesulfobacteriota</taxon>
        <taxon>Desulfovibrionia</taxon>
        <taxon>Desulfovibrionales</taxon>
        <taxon>Desulfonatronovibrionaceae</taxon>
        <taxon>Desulfonatronospira</taxon>
    </lineage>
</organism>
<dbReference type="AlphaFoldDB" id="D6SS23"/>
<evidence type="ECO:0000313" key="6">
    <source>
        <dbReference type="EMBL" id="EFI33489.1"/>
    </source>
</evidence>
<dbReference type="InterPro" id="IPR029063">
    <property type="entry name" value="SAM-dependent_MTases_sf"/>
</dbReference>
<dbReference type="PROSITE" id="PS50889">
    <property type="entry name" value="S4"/>
    <property type="match status" value="1"/>
</dbReference>
<evidence type="ECO:0000259" key="5">
    <source>
        <dbReference type="Pfam" id="PF01728"/>
    </source>
</evidence>
<dbReference type="EMBL" id="ACJN02000003">
    <property type="protein sequence ID" value="EFI33489.1"/>
    <property type="molecule type" value="Genomic_DNA"/>
</dbReference>
<accession>D6SS23</accession>
<keyword evidence="1 3" id="KW-0694">RNA-binding</keyword>
<dbReference type="Gene3D" id="3.40.50.150">
    <property type="entry name" value="Vaccinia Virus protein VP39"/>
    <property type="match status" value="1"/>
</dbReference>
<dbReference type="GO" id="GO:0008168">
    <property type="term" value="F:methyltransferase activity"/>
    <property type="evidence" value="ECO:0007669"/>
    <property type="project" value="InterPro"/>
</dbReference>
<dbReference type="RefSeq" id="WP_008870841.1">
    <property type="nucleotide sequence ID" value="NZ_ACJN02000003.1"/>
</dbReference>
<sequence length="253" mass="28288">MRSRKYRADLLLHEQGLAESKEAAKRLIMAGQVYLNLEDREVRVEKPGQALPEDSVLRVQQPERFVSRGGEKLLGALEDFEIRVQDRVCLDVGASTGGFTDCMLQMGALRVYALDVGTGQLHWKLRQDPRVVCLEQINIRKAPASLLPEKVHLAAIDCSFISLKQVMPCVMPFLQQEALVIALVKPQFEVGRGQTVKGVVRSFEAASKAVQGVIDAVTKELDLVLNGWTLSRIKGPRGNQEHLVCFRHESYTR</sequence>
<dbReference type="SUPFAM" id="SSF55174">
    <property type="entry name" value="Alpha-L RNA-binding motif"/>
    <property type="match status" value="1"/>
</dbReference>
<dbReference type="SUPFAM" id="SSF53335">
    <property type="entry name" value="S-adenosyl-L-methionine-dependent methyltransferases"/>
    <property type="match status" value="1"/>
</dbReference>
<dbReference type="PANTHER" id="PTHR32319">
    <property type="entry name" value="BACTERIAL HEMOLYSIN-LIKE PROTEIN"/>
    <property type="match status" value="1"/>
</dbReference>
<keyword evidence="7" id="KW-1185">Reference proteome</keyword>
<evidence type="ECO:0000256" key="3">
    <source>
        <dbReference type="PROSITE-ProRule" id="PRU00182"/>
    </source>
</evidence>
<feature type="domain" description="RNA-binding S4" evidence="4">
    <location>
        <begin position="7"/>
        <end position="36"/>
    </location>
</feature>
<evidence type="ECO:0000313" key="7">
    <source>
        <dbReference type="Proteomes" id="UP000005496"/>
    </source>
</evidence>
<dbReference type="CDD" id="cd00165">
    <property type="entry name" value="S4"/>
    <property type="match status" value="1"/>
</dbReference>
<comment type="caution">
    <text evidence="6">The sequence shown here is derived from an EMBL/GenBank/DDBJ whole genome shotgun (WGS) entry which is preliminary data.</text>
</comment>
<feature type="domain" description="Ribosomal RNA methyltransferase FtsJ" evidence="5">
    <location>
        <begin position="65"/>
        <end position="247"/>
    </location>
</feature>
<dbReference type="eggNOG" id="COG1189">
    <property type="taxonomic scope" value="Bacteria"/>
</dbReference>
<dbReference type="OrthoDB" id="9784736at2"/>
<gene>
    <name evidence="6" type="ORF">Dthio_PD0823</name>
</gene>
<dbReference type="PANTHER" id="PTHR32319:SF0">
    <property type="entry name" value="BACTERIAL HEMOLYSIN-LIKE PROTEIN"/>
    <property type="match status" value="1"/>
</dbReference>
<dbReference type="Proteomes" id="UP000005496">
    <property type="component" value="Unassembled WGS sequence"/>
</dbReference>
<protein>
    <submittedName>
        <fullName evidence="6">Hemolysin A</fullName>
    </submittedName>
</protein>
<evidence type="ECO:0000256" key="1">
    <source>
        <dbReference type="ARBA" id="ARBA00022884"/>
    </source>
</evidence>
<proteinExistence type="inferred from homology"/>
<dbReference type="InterPro" id="IPR002942">
    <property type="entry name" value="S4_RNA-bd"/>
</dbReference>
<dbReference type="Gene3D" id="3.10.290.10">
    <property type="entry name" value="RNA-binding S4 domain"/>
    <property type="match status" value="1"/>
</dbReference>
<evidence type="ECO:0000259" key="4">
    <source>
        <dbReference type="Pfam" id="PF01479"/>
    </source>
</evidence>
<dbReference type="Pfam" id="PF01479">
    <property type="entry name" value="S4"/>
    <property type="match status" value="1"/>
</dbReference>
<dbReference type="NCBIfam" id="TIGR00478">
    <property type="entry name" value="tly"/>
    <property type="match status" value="1"/>
</dbReference>
<dbReference type="GO" id="GO:0032259">
    <property type="term" value="P:methylation"/>
    <property type="evidence" value="ECO:0007669"/>
    <property type="project" value="InterPro"/>
</dbReference>
<reference evidence="6" key="1">
    <citation type="submission" date="2010-05" db="EMBL/GenBank/DDBJ databases">
        <title>The draft genome of Desulfonatronospira thiodismutans ASO3-1.</title>
        <authorList>
            <consortium name="US DOE Joint Genome Institute (JGI-PGF)"/>
            <person name="Lucas S."/>
            <person name="Copeland A."/>
            <person name="Lapidus A."/>
            <person name="Cheng J.-F."/>
            <person name="Bruce D."/>
            <person name="Goodwin L."/>
            <person name="Pitluck S."/>
            <person name="Chertkov O."/>
            <person name="Brettin T."/>
            <person name="Detter J.C."/>
            <person name="Han C."/>
            <person name="Land M.L."/>
            <person name="Hauser L."/>
            <person name="Kyrpides N."/>
            <person name="Mikhailova N."/>
            <person name="Muyzer G."/>
            <person name="Woyke T."/>
        </authorList>
    </citation>
    <scope>NUCLEOTIDE SEQUENCE [LARGE SCALE GENOMIC DNA]</scope>
    <source>
        <strain evidence="6">ASO3-1</strain>
    </source>
</reference>
<name>D6SS23_9BACT</name>